<dbReference type="NCBIfam" id="TIGR00840">
    <property type="entry name" value="b_cpa1"/>
    <property type="match status" value="1"/>
</dbReference>
<dbReference type="GO" id="GO:0005886">
    <property type="term" value="C:plasma membrane"/>
    <property type="evidence" value="ECO:0007669"/>
    <property type="project" value="TreeGrafter"/>
</dbReference>
<sequence>MDGTSKNDGGLAGRKFINPLVTFTASDSLFPFVDYVANATYIRADFLLNAIFSTDNLRTVQLVLIMTSFVVTFSIVKILYSTKFSYFTYIPEPITVLGFGLAFGKIAVEFNLKLQYFNQVTFFTLFLPSIIFEAVLHLQKVYFVRNISVVLMFGVVGTFMNFSLLTCCLWLLSLTSLFKSEGLHFSPAAFYLLAILLTSVSTVMVLSVLGEMQVDPSLYFIFVGESVINDGITLLIFGYVYSLSCRPHILGNENIFVWTGFGAVVMMTKILGGCAIGAVFGFFTCFLTKFTVSCPTIEPLLILSTGYGLYLFCFGISWDGVFALMVFGLIQTSYSFENISTKSKITVKRFAHMASEIAESLIFLVVGYTVIVDEHEWRTYFILLSFLLCTVMRFFVVYFLSGLANYFRVLPTAISPTQKFVISFCGLRGVIGHSLVEVVDPKCLTAIGISPPLLQTATIFITFFSVMFIGLTMRPLLRLFKMKSKRQPISLFLTLSEEVLIKMKVCVQEIAIASEGNALLDQLAKWDQKYIRPVLLRDPTPPDHILNAFAKVTEALHYASLAADEARANRYLSKVQLSSRNIPALSLITLTNLAADRISPRRSSVFEPNYSPMVSHFSKSDSDLARNLRVFEAKERWKKQKKDRCLCCRSRAKYRNHSIRFRLSDTETPPMYAASSGSIDRAGKKRNRESSASPANSFHTSPSVSYSEAPSCSFCGFCRKLCRCPTKVQRQEHTRAHEMSLIFREKRYVEPEEVTYTDRLRYAIRLKQSAIRLQQLTASTTNLFRGMLTALSVDRLPNIVRTSMVEQKRRTVQLRTQRRSSNFTLPPNLIPQDSDQENRDTGSPVVYRDY</sequence>
<reference evidence="13" key="1">
    <citation type="submission" date="2024-06" db="EMBL/GenBank/DDBJ databases">
        <authorList>
            <person name="Liu X."/>
            <person name="Lenzi L."/>
            <person name="Haldenby T S."/>
            <person name="Uol C."/>
        </authorList>
    </citation>
    <scope>NUCLEOTIDE SEQUENCE</scope>
</reference>
<keyword evidence="9" id="KW-0050">Antiport</keyword>
<dbReference type="GO" id="GO:0015385">
    <property type="term" value="F:sodium:proton antiporter activity"/>
    <property type="evidence" value="ECO:0007669"/>
    <property type="project" value="InterPro"/>
</dbReference>
<feature type="transmembrane region" description="Helical" evidence="11">
    <location>
        <begin position="456"/>
        <end position="477"/>
    </location>
</feature>
<gene>
    <name evidence="13" type="ORF">CDAUBV1_LOCUS7805</name>
</gene>
<keyword evidence="8 9" id="KW-0739">Sodium transport</keyword>
<evidence type="ECO:0000256" key="8">
    <source>
        <dbReference type="ARBA" id="ARBA00023201"/>
    </source>
</evidence>
<keyword evidence="5" id="KW-0915">Sodium</keyword>
<keyword evidence="4 11" id="KW-1133">Transmembrane helix</keyword>
<evidence type="ECO:0000256" key="7">
    <source>
        <dbReference type="ARBA" id="ARBA00023136"/>
    </source>
</evidence>
<organism evidence="13 14">
    <name type="scientific">Calicophoron daubneyi</name>
    <name type="common">Rumen fluke</name>
    <name type="synonym">Paramphistomum daubneyi</name>
    <dbReference type="NCBI Taxonomy" id="300641"/>
    <lineage>
        <taxon>Eukaryota</taxon>
        <taxon>Metazoa</taxon>
        <taxon>Spiralia</taxon>
        <taxon>Lophotrochozoa</taxon>
        <taxon>Platyhelminthes</taxon>
        <taxon>Trematoda</taxon>
        <taxon>Digenea</taxon>
        <taxon>Plagiorchiida</taxon>
        <taxon>Pronocephalata</taxon>
        <taxon>Paramphistomoidea</taxon>
        <taxon>Paramphistomidae</taxon>
        <taxon>Calicophoron</taxon>
    </lineage>
</organism>
<protein>
    <recommendedName>
        <fullName evidence="9">Sodium/hydrogen exchanger</fullName>
    </recommendedName>
</protein>
<proteinExistence type="inferred from homology"/>
<dbReference type="EMBL" id="CAXLJL010000201">
    <property type="protein sequence ID" value="CAL5134423.1"/>
    <property type="molecule type" value="Genomic_DNA"/>
</dbReference>
<dbReference type="PANTHER" id="PTHR10110">
    <property type="entry name" value="SODIUM/HYDROGEN EXCHANGER"/>
    <property type="match status" value="1"/>
</dbReference>
<evidence type="ECO:0000313" key="13">
    <source>
        <dbReference type="EMBL" id="CAL5134423.1"/>
    </source>
</evidence>
<keyword evidence="2 9" id="KW-0813">Transport</keyword>
<evidence type="ECO:0000259" key="12">
    <source>
        <dbReference type="Pfam" id="PF00999"/>
    </source>
</evidence>
<evidence type="ECO:0000256" key="6">
    <source>
        <dbReference type="ARBA" id="ARBA00023065"/>
    </source>
</evidence>
<dbReference type="Proteomes" id="UP001497525">
    <property type="component" value="Unassembled WGS sequence"/>
</dbReference>
<feature type="transmembrane region" description="Helical" evidence="11">
    <location>
        <begin position="309"/>
        <end position="330"/>
    </location>
</feature>
<feature type="transmembrane region" description="Helical" evidence="11">
    <location>
        <begin position="255"/>
        <end position="283"/>
    </location>
</feature>
<feature type="transmembrane region" description="Helical" evidence="11">
    <location>
        <begin position="150"/>
        <end position="172"/>
    </location>
</feature>
<feature type="transmembrane region" description="Helical" evidence="11">
    <location>
        <begin position="120"/>
        <end position="138"/>
    </location>
</feature>
<evidence type="ECO:0000256" key="9">
    <source>
        <dbReference type="RuleBase" id="RU003722"/>
    </source>
</evidence>
<keyword evidence="3 9" id="KW-0812">Transmembrane</keyword>
<evidence type="ECO:0000313" key="14">
    <source>
        <dbReference type="Proteomes" id="UP001497525"/>
    </source>
</evidence>
<evidence type="ECO:0000256" key="11">
    <source>
        <dbReference type="SAM" id="Phobius"/>
    </source>
</evidence>
<dbReference type="InterPro" id="IPR018422">
    <property type="entry name" value="Cation/H_exchanger_CPA1"/>
</dbReference>
<feature type="transmembrane region" description="Helical" evidence="11">
    <location>
        <begin position="62"/>
        <end position="80"/>
    </location>
</feature>
<keyword evidence="7 11" id="KW-0472">Membrane</keyword>
<evidence type="ECO:0000256" key="1">
    <source>
        <dbReference type="ARBA" id="ARBA00004141"/>
    </source>
</evidence>
<evidence type="ECO:0000256" key="4">
    <source>
        <dbReference type="ARBA" id="ARBA00022989"/>
    </source>
</evidence>
<dbReference type="InterPro" id="IPR006153">
    <property type="entry name" value="Cation/H_exchanger_TM"/>
</dbReference>
<comment type="similarity">
    <text evidence="9">Belongs to the monovalent cation:proton antiporter 1 (CPA1) transporter (TC 2.A.36) family.</text>
</comment>
<feature type="transmembrane region" description="Helical" evidence="11">
    <location>
        <begin position="350"/>
        <end position="371"/>
    </location>
</feature>
<dbReference type="GO" id="GO:0098719">
    <property type="term" value="P:sodium ion import across plasma membrane"/>
    <property type="evidence" value="ECO:0007669"/>
    <property type="project" value="TreeGrafter"/>
</dbReference>
<keyword evidence="6 9" id="KW-0406">Ion transport</keyword>
<evidence type="ECO:0000256" key="2">
    <source>
        <dbReference type="ARBA" id="ARBA00022448"/>
    </source>
</evidence>
<dbReference type="Pfam" id="PF00999">
    <property type="entry name" value="Na_H_Exchanger"/>
    <property type="match status" value="1"/>
</dbReference>
<feature type="transmembrane region" description="Helical" evidence="11">
    <location>
        <begin position="86"/>
        <end position="108"/>
    </location>
</feature>
<feature type="compositionally biased region" description="Polar residues" evidence="10">
    <location>
        <begin position="690"/>
        <end position="709"/>
    </location>
</feature>
<dbReference type="GO" id="GO:0015386">
    <property type="term" value="F:potassium:proton antiporter activity"/>
    <property type="evidence" value="ECO:0007669"/>
    <property type="project" value="TreeGrafter"/>
</dbReference>
<dbReference type="GO" id="GO:0051453">
    <property type="term" value="P:regulation of intracellular pH"/>
    <property type="evidence" value="ECO:0007669"/>
    <property type="project" value="TreeGrafter"/>
</dbReference>
<evidence type="ECO:0000256" key="10">
    <source>
        <dbReference type="SAM" id="MobiDB-lite"/>
    </source>
</evidence>
<feature type="domain" description="Cation/H+ exchanger transmembrane" evidence="12">
    <location>
        <begin position="71"/>
        <end position="478"/>
    </location>
</feature>
<accession>A0AAV2TAQ5</accession>
<feature type="transmembrane region" description="Helical" evidence="11">
    <location>
        <begin position="184"/>
        <end position="206"/>
    </location>
</feature>
<dbReference type="Gene3D" id="6.10.140.1330">
    <property type="match status" value="1"/>
</dbReference>
<dbReference type="AlphaFoldDB" id="A0AAV2TAQ5"/>
<feature type="region of interest" description="Disordered" evidence="10">
    <location>
        <begin position="810"/>
        <end position="850"/>
    </location>
</feature>
<dbReference type="PANTHER" id="PTHR10110:SF126">
    <property type="entry name" value="NA(+)_H(+) EXCHANGER PROTEIN 7"/>
    <property type="match status" value="1"/>
</dbReference>
<feature type="region of interest" description="Disordered" evidence="10">
    <location>
        <begin position="670"/>
        <end position="709"/>
    </location>
</feature>
<dbReference type="InterPro" id="IPR004709">
    <property type="entry name" value="NaH_exchanger"/>
</dbReference>
<evidence type="ECO:0000256" key="5">
    <source>
        <dbReference type="ARBA" id="ARBA00023053"/>
    </source>
</evidence>
<name>A0AAV2TAQ5_CALDB</name>
<feature type="transmembrane region" description="Helical" evidence="11">
    <location>
        <begin position="377"/>
        <end position="400"/>
    </location>
</feature>
<evidence type="ECO:0000256" key="3">
    <source>
        <dbReference type="ARBA" id="ARBA00022692"/>
    </source>
</evidence>
<comment type="subcellular location">
    <subcellularLocation>
        <location evidence="1">Membrane</location>
        <topology evidence="1">Multi-pass membrane protein</topology>
    </subcellularLocation>
</comment>
<comment type="caution">
    <text evidence="13">The sequence shown here is derived from an EMBL/GenBank/DDBJ whole genome shotgun (WGS) entry which is preliminary data.</text>
</comment>
<feature type="transmembrane region" description="Helical" evidence="11">
    <location>
        <begin position="218"/>
        <end position="243"/>
    </location>
</feature>